<dbReference type="Gene3D" id="3.40.50.2000">
    <property type="entry name" value="Glycogen Phosphorylase B"/>
    <property type="match status" value="2"/>
</dbReference>
<evidence type="ECO:0000313" key="3">
    <source>
        <dbReference type="EMBL" id="MDM0043541.1"/>
    </source>
</evidence>
<keyword evidence="3" id="KW-0808">Transferase</keyword>
<dbReference type="PANTHER" id="PTHR12526">
    <property type="entry name" value="GLYCOSYLTRANSFERASE"/>
    <property type="match status" value="1"/>
</dbReference>
<dbReference type="RefSeq" id="WP_286658640.1">
    <property type="nucleotide sequence ID" value="NZ_JASZYV010000001.1"/>
</dbReference>
<dbReference type="SUPFAM" id="SSF53756">
    <property type="entry name" value="UDP-Glycosyltransferase/glycogen phosphorylase"/>
    <property type="match status" value="1"/>
</dbReference>
<dbReference type="EC" id="2.4.-.-" evidence="3"/>
<reference evidence="3" key="1">
    <citation type="submission" date="2023-06" db="EMBL/GenBank/DDBJ databases">
        <authorList>
            <person name="Jiang Y."/>
            <person name="Liu Q."/>
        </authorList>
    </citation>
    <scope>NUCLEOTIDE SEQUENCE</scope>
    <source>
        <strain evidence="3">CGMCC 1.12089</strain>
    </source>
</reference>
<name>A0ABT7N6G7_9BURK</name>
<sequence>MKFLHVIASVDPAGGGPIEGATQLHRALSALGHTGEFVSLDEADSPCAKAFAETLHPLGPGRGRFGYSPTLLPWLESNAASFDAVIVNGLWQYTGLATRQALRGSSTPYFVFPHGMLDPWFKRRYPVKHLKKWMYWPWAEYRVLRDARRVLFTCEEERLLARQSFWLYRCKEAVVSFGTTAPNDVPSRSIEAFRASFPQLQDKRLLLFLGRIHPKKGCDLLIEAFARACALHPDVCLVFAGPDQEGWQPELERLAQRLGVADRICWAGMLQGDLKWGAFRSADAFCLPSHQENFGIAVVEALACACPVLVSDKVNIWREIEQSGAGYVSQDTVEGTQALLSRWLATPEPQWKAMRAAASRCFETQFRMEQVARNLVATVTDSCAERAMHLPDESKAHV</sequence>
<dbReference type="EMBL" id="JASZYV010000001">
    <property type="protein sequence ID" value="MDM0043541.1"/>
    <property type="molecule type" value="Genomic_DNA"/>
</dbReference>
<protein>
    <submittedName>
        <fullName evidence="3">Glycosyltransferase</fullName>
        <ecNumber evidence="3">2.4.-.-</ecNumber>
    </submittedName>
</protein>
<feature type="domain" description="Glycosyl transferase family 1" evidence="1">
    <location>
        <begin position="191"/>
        <end position="349"/>
    </location>
</feature>
<feature type="domain" description="Glycosyltransferase subfamily 4-like N-terminal" evidence="2">
    <location>
        <begin position="15"/>
        <end position="165"/>
    </location>
</feature>
<organism evidence="3 4">
    <name type="scientific">Variovorax dokdonensis</name>
    <dbReference type="NCBI Taxonomy" id="344883"/>
    <lineage>
        <taxon>Bacteria</taxon>
        <taxon>Pseudomonadati</taxon>
        <taxon>Pseudomonadota</taxon>
        <taxon>Betaproteobacteria</taxon>
        <taxon>Burkholderiales</taxon>
        <taxon>Comamonadaceae</taxon>
        <taxon>Variovorax</taxon>
    </lineage>
</organism>
<dbReference type="Pfam" id="PF00534">
    <property type="entry name" value="Glycos_transf_1"/>
    <property type="match status" value="1"/>
</dbReference>
<dbReference type="GO" id="GO:0016757">
    <property type="term" value="F:glycosyltransferase activity"/>
    <property type="evidence" value="ECO:0007669"/>
    <property type="project" value="UniProtKB-KW"/>
</dbReference>
<dbReference type="InterPro" id="IPR001296">
    <property type="entry name" value="Glyco_trans_1"/>
</dbReference>
<dbReference type="Proteomes" id="UP001174908">
    <property type="component" value="Unassembled WGS sequence"/>
</dbReference>
<keyword evidence="3" id="KW-0328">Glycosyltransferase</keyword>
<comment type="caution">
    <text evidence="3">The sequence shown here is derived from an EMBL/GenBank/DDBJ whole genome shotgun (WGS) entry which is preliminary data.</text>
</comment>
<evidence type="ECO:0000259" key="2">
    <source>
        <dbReference type="Pfam" id="PF13579"/>
    </source>
</evidence>
<dbReference type="InterPro" id="IPR028098">
    <property type="entry name" value="Glyco_trans_4-like_N"/>
</dbReference>
<gene>
    <name evidence="3" type="ORF">QTH91_03525</name>
</gene>
<keyword evidence="4" id="KW-1185">Reference proteome</keyword>
<evidence type="ECO:0000259" key="1">
    <source>
        <dbReference type="Pfam" id="PF00534"/>
    </source>
</evidence>
<evidence type="ECO:0000313" key="4">
    <source>
        <dbReference type="Proteomes" id="UP001174908"/>
    </source>
</evidence>
<dbReference type="Pfam" id="PF13579">
    <property type="entry name" value="Glyco_trans_4_4"/>
    <property type="match status" value="1"/>
</dbReference>
<proteinExistence type="predicted"/>
<accession>A0ABT7N6G7</accession>
<dbReference type="PANTHER" id="PTHR12526:SF637">
    <property type="entry name" value="GLYCOSYLTRANSFERASE EPSF-RELATED"/>
    <property type="match status" value="1"/>
</dbReference>